<evidence type="ECO:0008006" key="4">
    <source>
        <dbReference type="Google" id="ProtNLM"/>
    </source>
</evidence>
<protein>
    <recommendedName>
        <fullName evidence="4">DedA family protein</fullName>
    </recommendedName>
</protein>
<feature type="transmembrane region" description="Helical" evidence="1">
    <location>
        <begin position="89"/>
        <end position="111"/>
    </location>
</feature>
<feature type="transmembrane region" description="Helical" evidence="1">
    <location>
        <begin position="7"/>
        <end position="32"/>
    </location>
</feature>
<feature type="transmembrane region" description="Helical" evidence="1">
    <location>
        <begin position="159"/>
        <end position="177"/>
    </location>
</feature>
<dbReference type="OrthoDB" id="7408618at2"/>
<keyword evidence="3" id="KW-1185">Reference proteome</keyword>
<dbReference type="Proteomes" id="UP000318055">
    <property type="component" value="Chromosome"/>
</dbReference>
<dbReference type="EMBL" id="CP042239">
    <property type="protein sequence ID" value="QDX25879.1"/>
    <property type="molecule type" value="Genomic_DNA"/>
</dbReference>
<evidence type="ECO:0000313" key="2">
    <source>
        <dbReference type="EMBL" id="QDX25879.1"/>
    </source>
</evidence>
<dbReference type="RefSeq" id="WP_145846133.1">
    <property type="nucleotide sequence ID" value="NZ_CP042239.1"/>
</dbReference>
<dbReference type="AlphaFoldDB" id="A0A518REN3"/>
<dbReference type="KEGG" id="ssua:FPZ54_07480"/>
<feature type="transmembrane region" description="Helical" evidence="1">
    <location>
        <begin position="38"/>
        <end position="60"/>
    </location>
</feature>
<name>A0A518REN3_9SPHN</name>
<gene>
    <name evidence="2" type="ORF">FPZ54_07480</name>
</gene>
<keyword evidence="1" id="KW-0472">Membrane</keyword>
<feature type="transmembrane region" description="Helical" evidence="1">
    <location>
        <begin position="117"/>
        <end position="138"/>
    </location>
</feature>
<organism evidence="2 3">
    <name type="scientific">Sphingomonas suaedae</name>
    <dbReference type="NCBI Taxonomy" id="2599297"/>
    <lineage>
        <taxon>Bacteria</taxon>
        <taxon>Pseudomonadati</taxon>
        <taxon>Pseudomonadota</taxon>
        <taxon>Alphaproteobacteria</taxon>
        <taxon>Sphingomonadales</taxon>
        <taxon>Sphingomonadaceae</taxon>
        <taxon>Sphingomonas</taxon>
    </lineage>
</organism>
<sequence length="194" mass="21421">MDYISLFLLAFGVNLLPAFGPPTWSIIVLYGLNGDQPLWALVLIGALGAALGRLVLAMGARRFAHWLPQRMQDNVAAARIAVERRRHNVIIALALFVISPLPSAQLFMAVGLARVPLLGFTAAFFTGRLFTYSFYGWTARKVRESDFGEVMLANLTSPWGIALQVAMLGLLVALVSVDWGRLFNVSRDEMRDKD</sequence>
<reference evidence="2 3" key="1">
    <citation type="submission" date="2019-07" db="EMBL/GenBank/DDBJ databases">
        <title>Sphingomonas alkalisoli sp. nov., isolated from rhizosphere soil of Suaedae salsa.</title>
        <authorList>
            <person name="Zhang H."/>
            <person name="Xu L."/>
            <person name="Zhang J.-X."/>
            <person name="Sun J.-Q."/>
        </authorList>
    </citation>
    <scope>NUCLEOTIDE SEQUENCE [LARGE SCALE GENOMIC DNA]</scope>
    <source>
        <strain evidence="2 3">XS-10</strain>
    </source>
</reference>
<keyword evidence="1" id="KW-1133">Transmembrane helix</keyword>
<accession>A0A518REN3</accession>
<proteinExistence type="predicted"/>
<evidence type="ECO:0000313" key="3">
    <source>
        <dbReference type="Proteomes" id="UP000318055"/>
    </source>
</evidence>
<evidence type="ECO:0000256" key="1">
    <source>
        <dbReference type="SAM" id="Phobius"/>
    </source>
</evidence>
<keyword evidence="1" id="KW-0812">Transmembrane</keyword>